<dbReference type="SUPFAM" id="SSF69318">
    <property type="entry name" value="Integrin alpha N-terminal domain"/>
    <property type="match status" value="1"/>
</dbReference>
<reference evidence="2 3" key="1">
    <citation type="submission" date="2017-06" db="EMBL/GenBank/DDBJ databases">
        <authorList>
            <person name="Kim H.J."/>
            <person name="Triplett B.A."/>
        </authorList>
    </citation>
    <scope>NUCLEOTIDE SEQUENCE [LARGE SCALE GENOMIC DNA]</scope>
    <source>
        <strain evidence="2 3">13146</strain>
    </source>
</reference>
<evidence type="ECO:0000313" key="2">
    <source>
        <dbReference type="EMBL" id="OWQ55636.1"/>
    </source>
</evidence>
<evidence type="ECO:0008006" key="4">
    <source>
        <dbReference type="Google" id="ProtNLM"/>
    </source>
</evidence>
<comment type="caution">
    <text evidence="2">The sequence shown here is derived from an EMBL/GenBank/DDBJ whole genome shotgun (WGS) entry which is preliminary data.</text>
</comment>
<proteinExistence type="predicted"/>
<feature type="chain" id="PRO_5012264274" description="VCBS repeat-containing protein" evidence="1">
    <location>
        <begin position="23"/>
        <end position="379"/>
    </location>
</feature>
<dbReference type="EMBL" id="NIVS01000011">
    <property type="protein sequence ID" value="OWQ55636.1"/>
    <property type="molecule type" value="Genomic_DNA"/>
</dbReference>
<sequence>MTHPVVRAALLAALSLPPLAAASDLDGVLERLRAEIAAVAADDPAPIDTVLARYRDETGIDLQIPVAGDSDAPLPALVRPATVAPADWDAVTRYLHQTDARHTVPVEMGELSLSLLDLDGDGQRDLVQSAYSGGTGLYTQVDLLRRDPQRGFVVPDSLDPQRPWAQGQYGISGRGSDQGLYWLRIDGVSYIAYRDGDYYGDTLLLNRPLSADPRERSPTVQLKVRYGREHRLADPVIHVDGEPLDANATAIAADRRLLKHIDRLLAALTLDGDGVAHFGDEQARCPVPPGTDPGEAEIWPWRGAGSYTFDTAADTVIRSGKQCYSATLIALRSSYAGDHALCCQLWLYRGPGEQAATLDLRSRRWVSGVTLVPVPPQGE</sequence>
<dbReference type="AlphaFoldDB" id="A0A246HPT6"/>
<name>A0A246HPT6_STEMA</name>
<dbReference type="OrthoDB" id="5957809at2"/>
<evidence type="ECO:0000313" key="3">
    <source>
        <dbReference type="Proteomes" id="UP000198157"/>
    </source>
</evidence>
<keyword evidence="1" id="KW-0732">Signal</keyword>
<evidence type="ECO:0000256" key="1">
    <source>
        <dbReference type="SAM" id="SignalP"/>
    </source>
</evidence>
<dbReference type="InterPro" id="IPR028994">
    <property type="entry name" value="Integrin_alpha_N"/>
</dbReference>
<organism evidence="2 3">
    <name type="scientific">Stenotrophomonas maltophilia</name>
    <name type="common">Pseudomonas maltophilia</name>
    <name type="synonym">Xanthomonas maltophilia</name>
    <dbReference type="NCBI Taxonomy" id="40324"/>
    <lineage>
        <taxon>Bacteria</taxon>
        <taxon>Pseudomonadati</taxon>
        <taxon>Pseudomonadota</taxon>
        <taxon>Gammaproteobacteria</taxon>
        <taxon>Lysobacterales</taxon>
        <taxon>Lysobacteraceae</taxon>
        <taxon>Stenotrophomonas</taxon>
        <taxon>Stenotrophomonas maltophilia group</taxon>
    </lineage>
</organism>
<gene>
    <name evidence="2" type="ORF">CEE60_04935</name>
</gene>
<dbReference type="Proteomes" id="UP000198157">
    <property type="component" value="Unassembled WGS sequence"/>
</dbReference>
<feature type="signal peptide" evidence="1">
    <location>
        <begin position="1"/>
        <end position="22"/>
    </location>
</feature>
<accession>A0A246HPT6</accession>
<protein>
    <recommendedName>
        <fullName evidence="4">VCBS repeat-containing protein</fullName>
    </recommendedName>
</protein>